<reference evidence="1" key="2">
    <citation type="submission" date="2020-06" db="EMBL/GenBank/DDBJ databases">
        <title>Helianthus annuus Genome sequencing and assembly Release 2.</title>
        <authorList>
            <person name="Gouzy J."/>
            <person name="Langlade N."/>
            <person name="Munos S."/>
        </authorList>
    </citation>
    <scope>NUCLEOTIDE SEQUENCE</scope>
    <source>
        <tissue evidence="1">Leaves</tissue>
    </source>
</reference>
<protein>
    <submittedName>
        <fullName evidence="1">Uncharacterized protein</fullName>
    </submittedName>
</protein>
<evidence type="ECO:0000313" key="1">
    <source>
        <dbReference type="EMBL" id="KAF5801420.1"/>
    </source>
</evidence>
<proteinExistence type="predicted"/>
<dbReference type="EMBL" id="MNCJ02000321">
    <property type="protein sequence ID" value="KAF5801420.1"/>
    <property type="molecule type" value="Genomic_DNA"/>
</dbReference>
<accession>A0A9K3IR24</accession>
<sequence length="50" mass="6033">MNLRHTLLTIHIHKNKDKKPKVLGLRLELRNNCIFPLKKYSQLHIYPNQN</sequence>
<evidence type="ECO:0000313" key="2">
    <source>
        <dbReference type="Proteomes" id="UP000215914"/>
    </source>
</evidence>
<comment type="caution">
    <text evidence="1">The sequence shown here is derived from an EMBL/GenBank/DDBJ whole genome shotgun (WGS) entry which is preliminary data.</text>
</comment>
<dbReference type="Gramene" id="mRNA:HanXRQr2_Chr06g0247931">
    <property type="protein sequence ID" value="CDS:HanXRQr2_Chr06g0247931.1"/>
    <property type="gene ID" value="HanXRQr2_Chr06g0247931"/>
</dbReference>
<dbReference type="Proteomes" id="UP000215914">
    <property type="component" value="Unassembled WGS sequence"/>
</dbReference>
<name>A0A9K3IR24_HELAN</name>
<gene>
    <name evidence="1" type="ORF">HanXRQr2_Chr06g0247931</name>
</gene>
<keyword evidence="2" id="KW-1185">Reference proteome</keyword>
<reference evidence="1" key="1">
    <citation type="journal article" date="2017" name="Nature">
        <title>The sunflower genome provides insights into oil metabolism, flowering and Asterid evolution.</title>
        <authorList>
            <person name="Badouin H."/>
            <person name="Gouzy J."/>
            <person name="Grassa C.J."/>
            <person name="Murat F."/>
            <person name="Staton S.E."/>
            <person name="Cottret L."/>
            <person name="Lelandais-Briere C."/>
            <person name="Owens G.L."/>
            <person name="Carrere S."/>
            <person name="Mayjonade B."/>
            <person name="Legrand L."/>
            <person name="Gill N."/>
            <person name="Kane N.C."/>
            <person name="Bowers J.E."/>
            <person name="Hubner S."/>
            <person name="Bellec A."/>
            <person name="Berard A."/>
            <person name="Berges H."/>
            <person name="Blanchet N."/>
            <person name="Boniface M.C."/>
            <person name="Brunel D."/>
            <person name="Catrice O."/>
            <person name="Chaidir N."/>
            <person name="Claudel C."/>
            <person name="Donnadieu C."/>
            <person name="Faraut T."/>
            <person name="Fievet G."/>
            <person name="Helmstetter N."/>
            <person name="King M."/>
            <person name="Knapp S.J."/>
            <person name="Lai Z."/>
            <person name="Le Paslier M.C."/>
            <person name="Lippi Y."/>
            <person name="Lorenzon L."/>
            <person name="Mandel J.R."/>
            <person name="Marage G."/>
            <person name="Marchand G."/>
            <person name="Marquand E."/>
            <person name="Bret-Mestries E."/>
            <person name="Morien E."/>
            <person name="Nambeesan S."/>
            <person name="Nguyen T."/>
            <person name="Pegot-Espagnet P."/>
            <person name="Pouilly N."/>
            <person name="Raftis F."/>
            <person name="Sallet E."/>
            <person name="Schiex T."/>
            <person name="Thomas J."/>
            <person name="Vandecasteele C."/>
            <person name="Vares D."/>
            <person name="Vear F."/>
            <person name="Vautrin S."/>
            <person name="Crespi M."/>
            <person name="Mangin B."/>
            <person name="Burke J.M."/>
            <person name="Salse J."/>
            <person name="Munos S."/>
            <person name="Vincourt P."/>
            <person name="Rieseberg L.H."/>
            <person name="Langlade N.B."/>
        </authorList>
    </citation>
    <scope>NUCLEOTIDE SEQUENCE</scope>
    <source>
        <tissue evidence="1">Leaves</tissue>
    </source>
</reference>
<dbReference type="AlphaFoldDB" id="A0A9K3IR24"/>
<organism evidence="1 2">
    <name type="scientific">Helianthus annuus</name>
    <name type="common">Common sunflower</name>
    <dbReference type="NCBI Taxonomy" id="4232"/>
    <lineage>
        <taxon>Eukaryota</taxon>
        <taxon>Viridiplantae</taxon>
        <taxon>Streptophyta</taxon>
        <taxon>Embryophyta</taxon>
        <taxon>Tracheophyta</taxon>
        <taxon>Spermatophyta</taxon>
        <taxon>Magnoliopsida</taxon>
        <taxon>eudicotyledons</taxon>
        <taxon>Gunneridae</taxon>
        <taxon>Pentapetalae</taxon>
        <taxon>asterids</taxon>
        <taxon>campanulids</taxon>
        <taxon>Asterales</taxon>
        <taxon>Asteraceae</taxon>
        <taxon>Asteroideae</taxon>
        <taxon>Heliantheae alliance</taxon>
        <taxon>Heliantheae</taxon>
        <taxon>Helianthus</taxon>
    </lineage>
</organism>